<dbReference type="HOGENOM" id="CLU_587185_0_0_1"/>
<evidence type="ECO:0000313" key="2">
    <source>
        <dbReference type="EnsemblProtists" id="EOD38579"/>
    </source>
</evidence>
<dbReference type="Gene3D" id="1.25.40.10">
    <property type="entry name" value="Tetratricopeptide repeat domain"/>
    <property type="match status" value="2"/>
</dbReference>
<dbReference type="RefSeq" id="XP_005791008.1">
    <property type="nucleotide sequence ID" value="XM_005790951.1"/>
</dbReference>
<dbReference type="GeneID" id="17283850"/>
<keyword evidence="3" id="KW-1185">Reference proteome</keyword>
<dbReference type="KEGG" id="ehx:EMIHUDRAFT_224342"/>
<dbReference type="SUPFAM" id="SSF48452">
    <property type="entry name" value="TPR-like"/>
    <property type="match status" value="1"/>
</dbReference>
<sequence length="468" mass="49164">MQPLYRRAAIDPPDFALVAEAVSGDGKPTRSPPRSPPRVASIPEDAELIESNGPKAWLTASGSPSPSPARAASHSRLCTEAGIQSSLGHAAAPPSPRTASYTKLCKEARAESARGHHAKADVLLRRAIELQQANPLAWGDLAEVRLASGDCLGAFASFVACAERCPVASPPWAASVCGAFQARKQAMKGCGECSLGTCTACKLRLPPLPAWMATPECLRQTSEDVVEADPDSIVAWRLHSEAHAGVGDHATAEKSYCKALQIVSDGSFDRVLTEQSKPHLAQLDTEVLSRAGSIRYLDLCERGQSQSRRSGYAAAAELFERATELAPAIPLGWGDLGNARAALGEFSAAADAFVTAAQCCDPESQVKAWASCAASAYTARKLAAPCGSQDVFCKCHACASLPPLPDWLSSPAALRDTADRAAAADLRLGAARLMQEDAVSMAGATSVWVEICERAAHLVRRMLGVVSG</sequence>
<dbReference type="Proteomes" id="UP000013827">
    <property type="component" value="Unassembled WGS sequence"/>
</dbReference>
<organism evidence="2 3">
    <name type="scientific">Emiliania huxleyi (strain CCMP1516)</name>
    <dbReference type="NCBI Taxonomy" id="280463"/>
    <lineage>
        <taxon>Eukaryota</taxon>
        <taxon>Haptista</taxon>
        <taxon>Haptophyta</taxon>
        <taxon>Prymnesiophyceae</taxon>
        <taxon>Isochrysidales</taxon>
        <taxon>Noelaerhabdaceae</taxon>
        <taxon>Emiliania</taxon>
    </lineage>
</organism>
<feature type="compositionally biased region" description="Low complexity" evidence="1">
    <location>
        <begin position="60"/>
        <end position="75"/>
    </location>
</feature>
<feature type="region of interest" description="Disordered" evidence="1">
    <location>
        <begin position="22"/>
        <end position="75"/>
    </location>
</feature>
<accession>A0A0D3KS44</accession>
<dbReference type="EnsemblProtists" id="EOD38579">
    <property type="protein sequence ID" value="EOD38579"/>
    <property type="gene ID" value="EMIHUDRAFT_224342"/>
</dbReference>
<protein>
    <submittedName>
        <fullName evidence="2">Uncharacterized protein</fullName>
    </submittedName>
</protein>
<reference evidence="2" key="2">
    <citation type="submission" date="2024-10" db="UniProtKB">
        <authorList>
            <consortium name="EnsemblProtists"/>
        </authorList>
    </citation>
    <scope>IDENTIFICATION</scope>
</reference>
<dbReference type="AlphaFoldDB" id="A0A0D3KS44"/>
<name>A0A0D3KS44_EMIH1</name>
<evidence type="ECO:0000256" key="1">
    <source>
        <dbReference type="SAM" id="MobiDB-lite"/>
    </source>
</evidence>
<dbReference type="PaxDb" id="2903-EOD38579"/>
<proteinExistence type="predicted"/>
<reference evidence="3" key="1">
    <citation type="journal article" date="2013" name="Nature">
        <title>Pan genome of the phytoplankton Emiliania underpins its global distribution.</title>
        <authorList>
            <person name="Read B.A."/>
            <person name="Kegel J."/>
            <person name="Klute M.J."/>
            <person name="Kuo A."/>
            <person name="Lefebvre S.C."/>
            <person name="Maumus F."/>
            <person name="Mayer C."/>
            <person name="Miller J."/>
            <person name="Monier A."/>
            <person name="Salamov A."/>
            <person name="Young J."/>
            <person name="Aguilar M."/>
            <person name="Claverie J.M."/>
            <person name="Frickenhaus S."/>
            <person name="Gonzalez K."/>
            <person name="Herman E.K."/>
            <person name="Lin Y.C."/>
            <person name="Napier J."/>
            <person name="Ogata H."/>
            <person name="Sarno A.F."/>
            <person name="Shmutz J."/>
            <person name="Schroeder D."/>
            <person name="de Vargas C."/>
            <person name="Verret F."/>
            <person name="von Dassow P."/>
            <person name="Valentin K."/>
            <person name="Van de Peer Y."/>
            <person name="Wheeler G."/>
            <person name="Dacks J.B."/>
            <person name="Delwiche C.F."/>
            <person name="Dyhrman S.T."/>
            <person name="Glockner G."/>
            <person name="John U."/>
            <person name="Richards T."/>
            <person name="Worden A.Z."/>
            <person name="Zhang X."/>
            <person name="Grigoriev I.V."/>
            <person name="Allen A.E."/>
            <person name="Bidle K."/>
            <person name="Borodovsky M."/>
            <person name="Bowler C."/>
            <person name="Brownlee C."/>
            <person name="Cock J.M."/>
            <person name="Elias M."/>
            <person name="Gladyshev V.N."/>
            <person name="Groth M."/>
            <person name="Guda C."/>
            <person name="Hadaegh A."/>
            <person name="Iglesias-Rodriguez M.D."/>
            <person name="Jenkins J."/>
            <person name="Jones B.M."/>
            <person name="Lawson T."/>
            <person name="Leese F."/>
            <person name="Lindquist E."/>
            <person name="Lobanov A."/>
            <person name="Lomsadze A."/>
            <person name="Malik S.B."/>
            <person name="Marsh M.E."/>
            <person name="Mackinder L."/>
            <person name="Mock T."/>
            <person name="Mueller-Roeber B."/>
            <person name="Pagarete A."/>
            <person name="Parker M."/>
            <person name="Probert I."/>
            <person name="Quesneville H."/>
            <person name="Raines C."/>
            <person name="Rensing S.A."/>
            <person name="Riano-Pachon D.M."/>
            <person name="Richier S."/>
            <person name="Rokitta S."/>
            <person name="Shiraiwa Y."/>
            <person name="Soanes D.M."/>
            <person name="van der Giezen M."/>
            <person name="Wahlund T.M."/>
            <person name="Williams B."/>
            <person name="Wilson W."/>
            <person name="Wolfe G."/>
            <person name="Wurch L.L."/>
        </authorList>
    </citation>
    <scope>NUCLEOTIDE SEQUENCE</scope>
</reference>
<evidence type="ECO:0000313" key="3">
    <source>
        <dbReference type="Proteomes" id="UP000013827"/>
    </source>
</evidence>
<dbReference type="InterPro" id="IPR011990">
    <property type="entry name" value="TPR-like_helical_dom_sf"/>
</dbReference>